<keyword evidence="3" id="KW-1185">Reference proteome</keyword>
<dbReference type="AlphaFoldDB" id="A0AAD7CK29"/>
<feature type="region of interest" description="Disordered" evidence="1">
    <location>
        <begin position="205"/>
        <end position="224"/>
    </location>
</feature>
<evidence type="ECO:0000313" key="3">
    <source>
        <dbReference type="Proteomes" id="UP001221142"/>
    </source>
</evidence>
<dbReference type="Proteomes" id="UP001221142">
    <property type="component" value="Unassembled WGS sequence"/>
</dbReference>
<feature type="compositionally biased region" description="Basic and acidic residues" evidence="1">
    <location>
        <begin position="205"/>
        <end position="218"/>
    </location>
</feature>
<gene>
    <name evidence="2" type="ORF">FB45DRAFT_997604</name>
</gene>
<protein>
    <submittedName>
        <fullName evidence="2">Uncharacterized protein</fullName>
    </submittedName>
</protein>
<name>A0AAD7CK29_9AGAR</name>
<organism evidence="2 3">
    <name type="scientific">Roridomyces roridus</name>
    <dbReference type="NCBI Taxonomy" id="1738132"/>
    <lineage>
        <taxon>Eukaryota</taxon>
        <taxon>Fungi</taxon>
        <taxon>Dikarya</taxon>
        <taxon>Basidiomycota</taxon>
        <taxon>Agaricomycotina</taxon>
        <taxon>Agaricomycetes</taxon>
        <taxon>Agaricomycetidae</taxon>
        <taxon>Agaricales</taxon>
        <taxon>Marasmiineae</taxon>
        <taxon>Mycenaceae</taxon>
        <taxon>Roridomyces</taxon>
    </lineage>
</organism>
<feature type="compositionally biased region" description="Polar residues" evidence="1">
    <location>
        <begin position="130"/>
        <end position="143"/>
    </location>
</feature>
<comment type="caution">
    <text evidence="2">The sequence shown here is derived from an EMBL/GenBank/DDBJ whole genome shotgun (WGS) entry which is preliminary data.</text>
</comment>
<feature type="region of interest" description="Disordered" evidence="1">
    <location>
        <begin position="124"/>
        <end position="143"/>
    </location>
</feature>
<evidence type="ECO:0000256" key="1">
    <source>
        <dbReference type="SAM" id="MobiDB-lite"/>
    </source>
</evidence>
<sequence length="542" mass="59585">MSTDHGVNSRAYSASVESESYPLRPDEIVTDAELDCLLSRTQYNHSLSEEDLTSLQTLLTTSKPAGSAIFKKRKSSNVYGMSITTPRYRTDSLPTNCLRHVQSFNAPRNSLPANCLRHVRSFNAPRNRRGNPQLTRPLSFPTSRMRSCSFDAPGMPYSASSSFHTKMKNIPRRVSTGTRQSCHRLGKHRKCLLLISQQHLAHGSLGRDEGRNCQDPRHGSAVTKGRAGVRVGLGSAEGGSRKSEGGLNRQPYPGDPIGCYPSRSAHYSPLSSQTEQWAEFYKTTEQQTNKLAMAIRLNRIDMMEVEKALKGTQENSKKVATDLAYIRAELRKTEKEMATAAPPLSSDNDLSSPHLYDAGNSHSTRFEVSQTTLNPATAIQPSEPSSSAAPMTIPAPKGFDTWLHFYEHFQLNKLAEGQALKASNKRITSTFICTPCHKAVVPCLHIEGATGNFPRCVYCLTLRSAKCQPPKAGSKRVDANKYPFGTVFFSDFLATYAHGKTDMETLRLVAALHNAAVDGKKVPGQWMGDGQPEFSAKAGDAE</sequence>
<accession>A0AAD7CK29</accession>
<proteinExistence type="predicted"/>
<dbReference type="EMBL" id="JARKIF010000001">
    <property type="protein sequence ID" value="KAJ7650821.1"/>
    <property type="molecule type" value="Genomic_DNA"/>
</dbReference>
<reference evidence="2" key="1">
    <citation type="submission" date="2023-03" db="EMBL/GenBank/DDBJ databases">
        <title>Massive genome expansion in bonnet fungi (Mycena s.s.) driven by repeated elements and novel gene families across ecological guilds.</title>
        <authorList>
            <consortium name="Lawrence Berkeley National Laboratory"/>
            <person name="Harder C.B."/>
            <person name="Miyauchi S."/>
            <person name="Viragh M."/>
            <person name="Kuo A."/>
            <person name="Thoen E."/>
            <person name="Andreopoulos B."/>
            <person name="Lu D."/>
            <person name="Skrede I."/>
            <person name="Drula E."/>
            <person name="Henrissat B."/>
            <person name="Morin E."/>
            <person name="Kohler A."/>
            <person name="Barry K."/>
            <person name="LaButti K."/>
            <person name="Morin E."/>
            <person name="Salamov A."/>
            <person name="Lipzen A."/>
            <person name="Mereny Z."/>
            <person name="Hegedus B."/>
            <person name="Baldrian P."/>
            <person name="Stursova M."/>
            <person name="Weitz H."/>
            <person name="Taylor A."/>
            <person name="Grigoriev I.V."/>
            <person name="Nagy L.G."/>
            <person name="Martin F."/>
            <person name="Kauserud H."/>
        </authorList>
    </citation>
    <scope>NUCLEOTIDE SEQUENCE</scope>
    <source>
        <strain evidence="2">9284</strain>
    </source>
</reference>
<feature type="region of interest" description="Disordered" evidence="1">
    <location>
        <begin position="231"/>
        <end position="266"/>
    </location>
</feature>
<evidence type="ECO:0000313" key="2">
    <source>
        <dbReference type="EMBL" id="KAJ7650821.1"/>
    </source>
</evidence>